<organism evidence="3 4">
    <name type="scientific">Lacipirellula limnantheis</name>
    <dbReference type="NCBI Taxonomy" id="2528024"/>
    <lineage>
        <taxon>Bacteria</taxon>
        <taxon>Pseudomonadati</taxon>
        <taxon>Planctomycetota</taxon>
        <taxon>Planctomycetia</taxon>
        <taxon>Pirellulales</taxon>
        <taxon>Lacipirellulaceae</taxon>
        <taxon>Lacipirellula</taxon>
    </lineage>
</organism>
<keyword evidence="2" id="KW-0812">Transmembrane</keyword>
<feature type="region of interest" description="Disordered" evidence="1">
    <location>
        <begin position="176"/>
        <end position="199"/>
    </location>
</feature>
<proteinExistence type="predicted"/>
<dbReference type="RefSeq" id="WP_145430632.1">
    <property type="nucleotide sequence ID" value="NZ_CP036339.1"/>
</dbReference>
<keyword evidence="4" id="KW-1185">Reference proteome</keyword>
<feature type="region of interest" description="Disordered" evidence="1">
    <location>
        <begin position="97"/>
        <end position="139"/>
    </location>
</feature>
<accession>A0A517TSQ0</accession>
<feature type="transmembrane region" description="Helical" evidence="2">
    <location>
        <begin position="36"/>
        <end position="54"/>
    </location>
</feature>
<reference evidence="3 4" key="1">
    <citation type="submission" date="2019-02" db="EMBL/GenBank/DDBJ databases">
        <title>Deep-cultivation of Planctomycetes and their phenomic and genomic characterization uncovers novel biology.</title>
        <authorList>
            <person name="Wiegand S."/>
            <person name="Jogler M."/>
            <person name="Boedeker C."/>
            <person name="Pinto D."/>
            <person name="Vollmers J."/>
            <person name="Rivas-Marin E."/>
            <person name="Kohn T."/>
            <person name="Peeters S.H."/>
            <person name="Heuer A."/>
            <person name="Rast P."/>
            <person name="Oberbeckmann S."/>
            <person name="Bunk B."/>
            <person name="Jeske O."/>
            <person name="Meyerdierks A."/>
            <person name="Storesund J.E."/>
            <person name="Kallscheuer N."/>
            <person name="Luecker S."/>
            <person name="Lage O.M."/>
            <person name="Pohl T."/>
            <person name="Merkel B.J."/>
            <person name="Hornburger P."/>
            <person name="Mueller R.-W."/>
            <person name="Bruemmer F."/>
            <person name="Labrenz M."/>
            <person name="Spormann A.M."/>
            <person name="Op den Camp H."/>
            <person name="Overmann J."/>
            <person name="Amann R."/>
            <person name="Jetten M.S.M."/>
            <person name="Mascher T."/>
            <person name="Medema M.H."/>
            <person name="Devos D.P."/>
            <person name="Kaster A.-K."/>
            <person name="Ovreas L."/>
            <person name="Rohde M."/>
            <person name="Galperin M.Y."/>
            <person name="Jogler C."/>
        </authorList>
    </citation>
    <scope>NUCLEOTIDE SEQUENCE [LARGE SCALE GENOMIC DNA]</scope>
    <source>
        <strain evidence="3 4">I41</strain>
    </source>
</reference>
<protein>
    <submittedName>
        <fullName evidence="3">Uncharacterized protein</fullName>
    </submittedName>
</protein>
<dbReference type="OrthoDB" id="9847618at2"/>
<feature type="compositionally biased region" description="Low complexity" evidence="1">
    <location>
        <begin position="118"/>
        <end position="128"/>
    </location>
</feature>
<feature type="transmembrane region" description="Helical" evidence="2">
    <location>
        <begin position="6"/>
        <end position="24"/>
    </location>
</feature>
<evidence type="ECO:0000256" key="2">
    <source>
        <dbReference type="SAM" id="Phobius"/>
    </source>
</evidence>
<dbReference type="EMBL" id="CP036339">
    <property type="protein sequence ID" value="QDT71400.1"/>
    <property type="molecule type" value="Genomic_DNA"/>
</dbReference>
<evidence type="ECO:0000256" key="1">
    <source>
        <dbReference type="SAM" id="MobiDB-lite"/>
    </source>
</evidence>
<keyword evidence="2" id="KW-0472">Membrane</keyword>
<evidence type="ECO:0000313" key="4">
    <source>
        <dbReference type="Proteomes" id="UP000317909"/>
    </source>
</evidence>
<keyword evidence="2" id="KW-1133">Transmembrane helix</keyword>
<name>A0A517TSQ0_9BACT</name>
<dbReference type="AlphaFoldDB" id="A0A517TSQ0"/>
<sequence>MGVGPTLLGGTVGAAVGVALHTVLETGMLGKPIEASWFAIVIGLLTGLGVRQANRTHMERSYLRGAISGIIALAAIYGSTVVIAEVMKKRDQAMKTKPAAAAPANANAASEADESDAAETPAVEPPATNGEDRTMNPAFAGGVVGNPRAGDLNPWQFVFMALGALVAYEFGRGAGAQKMAEPTDATPPEGMGRATDPSE</sequence>
<dbReference type="Proteomes" id="UP000317909">
    <property type="component" value="Chromosome"/>
</dbReference>
<dbReference type="KEGG" id="llh:I41_05570"/>
<feature type="transmembrane region" description="Helical" evidence="2">
    <location>
        <begin position="66"/>
        <end position="87"/>
    </location>
</feature>
<gene>
    <name evidence="3" type="ORF">I41_05570</name>
</gene>
<evidence type="ECO:0000313" key="3">
    <source>
        <dbReference type="EMBL" id="QDT71400.1"/>
    </source>
</evidence>
<feature type="compositionally biased region" description="Low complexity" evidence="1">
    <location>
        <begin position="97"/>
        <end position="110"/>
    </location>
</feature>